<gene>
    <name evidence="2" type="ORF">F511_26166</name>
</gene>
<organism evidence="2 3">
    <name type="scientific">Dorcoceras hygrometricum</name>
    <dbReference type="NCBI Taxonomy" id="472368"/>
    <lineage>
        <taxon>Eukaryota</taxon>
        <taxon>Viridiplantae</taxon>
        <taxon>Streptophyta</taxon>
        <taxon>Embryophyta</taxon>
        <taxon>Tracheophyta</taxon>
        <taxon>Spermatophyta</taxon>
        <taxon>Magnoliopsida</taxon>
        <taxon>eudicotyledons</taxon>
        <taxon>Gunneridae</taxon>
        <taxon>Pentapetalae</taxon>
        <taxon>asterids</taxon>
        <taxon>lamiids</taxon>
        <taxon>Lamiales</taxon>
        <taxon>Gesneriaceae</taxon>
        <taxon>Didymocarpoideae</taxon>
        <taxon>Trichosporeae</taxon>
        <taxon>Loxocarpinae</taxon>
        <taxon>Dorcoceras</taxon>
    </lineage>
</organism>
<dbReference type="GO" id="GO:0016226">
    <property type="term" value="P:iron-sulfur cluster assembly"/>
    <property type="evidence" value="ECO:0007669"/>
    <property type="project" value="TreeGrafter"/>
</dbReference>
<evidence type="ECO:0000313" key="3">
    <source>
        <dbReference type="Proteomes" id="UP000250235"/>
    </source>
</evidence>
<dbReference type="InterPro" id="IPR015943">
    <property type="entry name" value="WD40/YVTN_repeat-like_dom_sf"/>
</dbReference>
<dbReference type="PANTHER" id="PTHR19920">
    <property type="entry name" value="WD40 PROTEIN CIAO1"/>
    <property type="match status" value="1"/>
</dbReference>
<dbReference type="AlphaFoldDB" id="A0A2Z7A3I3"/>
<dbReference type="Gene3D" id="2.130.10.10">
    <property type="entry name" value="YVTN repeat-like/Quinoprotein amine dehydrogenase"/>
    <property type="match status" value="2"/>
</dbReference>
<dbReference type="PANTHER" id="PTHR19920:SF0">
    <property type="entry name" value="CYTOSOLIC IRON-SULFUR PROTEIN ASSEMBLY PROTEIN CIAO1-RELATED"/>
    <property type="match status" value="1"/>
</dbReference>
<evidence type="ECO:0000313" key="2">
    <source>
        <dbReference type="EMBL" id="KZV16037.1"/>
    </source>
</evidence>
<dbReference type="EMBL" id="KV019586">
    <property type="protein sequence ID" value="KZV16037.1"/>
    <property type="molecule type" value="Genomic_DNA"/>
</dbReference>
<dbReference type="OrthoDB" id="284782at2759"/>
<dbReference type="InterPro" id="IPR001680">
    <property type="entry name" value="WD40_rpt"/>
</dbReference>
<dbReference type="SMART" id="SM00320">
    <property type="entry name" value="WD40"/>
    <property type="match status" value="4"/>
</dbReference>
<dbReference type="InterPro" id="IPR036322">
    <property type="entry name" value="WD40_repeat_dom_sf"/>
</dbReference>
<name>A0A2Z7A3I3_9LAMI</name>
<evidence type="ECO:0000256" key="1">
    <source>
        <dbReference type="PROSITE-ProRule" id="PRU00221"/>
    </source>
</evidence>
<dbReference type="SUPFAM" id="SSF50978">
    <property type="entry name" value="WD40 repeat-like"/>
    <property type="match status" value="1"/>
</dbReference>
<sequence length="290" mass="32350">MNLADGTFELKEIETLRGHTDRVWCIAWNPATGGVDGVPAMIASCGADKKRIIWEQDPAQAYSRARFDFLVLMMFIQHVLDKHASTVRWCAWDRRGKLLATSSIDGDTRIWENVTGNFLFFSGLKNYNNAPVNISWNASGMLLATCLPRQPICIWKVAFTVRFIAISCVAASEGNARMIQWHPLKDILFSCGFDNTIKIWVSDARMVRWEFVQSLGESRSGGIHTIQALAFNAKADKIVACSDDLSITIWSVDIEMIRYGERNAPGEEIICSGAADGALCFFVENEEGLV</sequence>
<feature type="repeat" description="WD" evidence="1">
    <location>
        <begin position="80"/>
        <end position="112"/>
    </location>
</feature>
<proteinExistence type="predicted"/>
<dbReference type="GO" id="GO:0097361">
    <property type="term" value="C:cytosolic [4Fe-4S] assembly targeting complex"/>
    <property type="evidence" value="ECO:0007669"/>
    <property type="project" value="TreeGrafter"/>
</dbReference>
<reference evidence="2 3" key="1">
    <citation type="journal article" date="2015" name="Proc. Natl. Acad. Sci. U.S.A.">
        <title>The resurrection genome of Boea hygrometrica: A blueprint for survival of dehydration.</title>
        <authorList>
            <person name="Xiao L."/>
            <person name="Yang G."/>
            <person name="Zhang L."/>
            <person name="Yang X."/>
            <person name="Zhao S."/>
            <person name="Ji Z."/>
            <person name="Zhou Q."/>
            <person name="Hu M."/>
            <person name="Wang Y."/>
            <person name="Chen M."/>
            <person name="Xu Y."/>
            <person name="Jin H."/>
            <person name="Xiao X."/>
            <person name="Hu G."/>
            <person name="Bao F."/>
            <person name="Hu Y."/>
            <person name="Wan P."/>
            <person name="Li L."/>
            <person name="Deng X."/>
            <person name="Kuang T."/>
            <person name="Xiang C."/>
            <person name="Zhu J.K."/>
            <person name="Oliver M.J."/>
            <person name="He Y."/>
        </authorList>
    </citation>
    <scope>NUCLEOTIDE SEQUENCE [LARGE SCALE GENOMIC DNA]</scope>
    <source>
        <strain evidence="3">cv. XS01</strain>
    </source>
</reference>
<feature type="repeat" description="WD" evidence="1">
    <location>
        <begin position="169"/>
        <end position="200"/>
    </location>
</feature>
<accession>A0A2Z7A3I3</accession>
<dbReference type="PROSITE" id="PS50082">
    <property type="entry name" value="WD_REPEATS_2"/>
    <property type="match status" value="2"/>
</dbReference>
<protein>
    <submittedName>
        <fullName evidence="2">Uncharacterized protein</fullName>
    </submittedName>
</protein>
<keyword evidence="3" id="KW-1185">Reference proteome</keyword>
<dbReference type="PROSITE" id="PS50294">
    <property type="entry name" value="WD_REPEATS_REGION"/>
    <property type="match status" value="1"/>
</dbReference>
<dbReference type="Proteomes" id="UP000250235">
    <property type="component" value="Unassembled WGS sequence"/>
</dbReference>
<dbReference type="Pfam" id="PF00400">
    <property type="entry name" value="WD40"/>
    <property type="match status" value="4"/>
</dbReference>
<keyword evidence="1" id="KW-0853">WD repeat</keyword>